<feature type="region of interest" description="Disordered" evidence="1">
    <location>
        <begin position="912"/>
        <end position="936"/>
    </location>
</feature>
<evidence type="ECO:0000256" key="1">
    <source>
        <dbReference type="SAM" id="MobiDB-lite"/>
    </source>
</evidence>
<dbReference type="AlphaFoldDB" id="A0A9W5TA84"/>
<name>A0A9W5TA84_BABOV</name>
<feature type="compositionally biased region" description="Low complexity" evidence="1">
    <location>
        <begin position="38"/>
        <end position="48"/>
    </location>
</feature>
<protein>
    <submittedName>
        <fullName evidence="2">Catalase hydroperoxidase, putative</fullName>
    </submittedName>
</protein>
<dbReference type="OrthoDB" id="365048at2759"/>
<reference evidence="2" key="1">
    <citation type="submission" date="2019-12" db="EMBL/GenBank/DDBJ databases">
        <title>Genome sequence of Babesia ovis.</title>
        <authorList>
            <person name="Yamagishi J."/>
            <person name="Sevinc F."/>
            <person name="Xuan X."/>
        </authorList>
    </citation>
    <scope>NUCLEOTIDE SEQUENCE</scope>
    <source>
        <strain evidence="2">Selcuk</strain>
    </source>
</reference>
<feature type="region of interest" description="Disordered" evidence="1">
    <location>
        <begin position="116"/>
        <end position="137"/>
    </location>
</feature>
<dbReference type="Proteomes" id="UP001057455">
    <property type="component" value="Unassembled WGS sequence"/>
</dbReference>
<feature type="region of interest" description="Disordered" evidence="1">
    <location>
        <begin position="31"/>
        <end position="58"/>
    </location>
</feature>
<sequence>MDLPSLSQLLGIPKDDVVCVNSNVEVSDCDTLTDRSDSSSPWSTSALSPNNGSLEPERPVMVPAHCLNGTIGDPTGRMSSGRRCWWHFERNFDYSIDRELRPLEKYLLVRCVVTPNTEPESRPESNEGELKNDTPSPQYFVNNAPALQKALSNLVITYKETWRNIFGGFECFEHQRLNQIQSSIDNDFQAMMDNVNTTDSPWIGSLGDESLTGSSSFASFMIDPHGTQSTHSHVKSMGAEKYAFQTCPSTPPPYIPHSSEEVSFNDVESTRMQPISQEPDEAAAYCTISCCPGYTHNESELIVILEKKGCEPFYAFLDQLFAGLEGCRVGVRYTQALDLLTTVIQLMPELISLLIAPRIGKRDSNGRRVCYFKRLIIMIRSFLKYMGMEASVSLLEMYRDGTTGCFSPFYLLTGEKDLESRQITASMTSTILLRLFMLTRLISEKCTEWSFLDFENTDYPKRLIQRLKRFVYLPLLSMKQVHELVMPISGDFTCLHMCLLDFDYAQWVSWYLYPPPPVYILRSELLKLLRSFVTAAQLNLFGWSSRLNETFKEYTDIRSGPDYETNLRLHLYLLVTRLSCFLAPEYLSTCVNNPEYFFGTYFVMLPHAQYGLQKVVLDAFIEKEVYPFQEQILDLLKATIDDNMYVKEHVFGLRRTNATQSTILRQILSLAWHYVSAPRIADRDCGLTIDPVLDIPNGKESGDSVCSGDCKNVGIYSAPCSILFLKDMPPTTVYFHHKPGDMQPVDCIFTTADEIEPKIRNKEDFLNHSRIAANEHRTVEGTVSMYAPLEMICNVDALPTPTDVTSVEPAIAGLESIQDASLPTTRCHLGCLLMRHGLKQSDLLVDELRWSVTLQCVGTLCRFLADDPEPQQPPSLDEKDILGPLVPIWRALIELLSSNSVSNIGPSYPESGALEIHSGAHDGGQKEEAEKSSVTGEYHKQFGKTCQAEKHQVGPGNFFGSTFIMVSLQIEEGSTVHHQGKAVGEAAELEEDPVSLGLLITGPPLHAHIEVSINILHKPQHRGYHVKCDSGTEDLGSGPESTDSL</sequence>
<dbReference type="EMBL" id="BLIY01000014">
    <property type="protein sequence ID" value="GFE54265.1"/>
    <property type="molecule type" value="Genomic_DNA"/>
</dbReference>
<keyword evidence="3" id="KW-1185">Reference proteome</keyword>
<gene>
    <name evidence="2" type="ORF">BaOVIS_016690</name>
</gene>
<comment type="caution">
    <text evidence="2">The sequence shown here is derived from an EMBL/GenBank/DDBJ whole genome shotgun (WGS) entry which is preliminary data.</text>
</comment>
<proteinExistence type="predicted"/>
<organism evidence="2 3">
    <name type="scientific">Babesia ovis</name>
    <dbReference type="NCBI Taxonomy" id="5869"/>
    <lineage>
        <taxon>Eukaryota</taxon>
        <taxon>Sar</taxon>
        <taxon>Alveolata</taxon>
        <taxon>Apicomplexa</taxon>
        <taxon>Aconoidasida</taxon>
        <taxon>Piroplasmida</taxon>
        <taxon>Babesiidae</taxon>
        <taxon>Babesia</taxon>
    </lineage>
</organism>
<feature type="compositionally biased region" description="Basic and acidic residues" evidence="1">
    <location>
        <begin position="918"/>
        <end position="931"/>
    </location>
</feature>
<evidence type="ECO:0000313" key="3">
    <source>
        <dbReference type="Proteomes" id="UP001057455"/>
    </source>
</evidence>
<evidence type="ECO:0000313" key="2">
    <source>
        <dbReference type="EMBL" id="GFE54265.1"/>
    </source>
</evidence>
<feature type="compositionally biased region" description="Basic and acidic residues" evidence="1">
    <location>
        <begin position="119"/>
        <end position="132"/>
    </location>
</feature>
<accession>A0A9W5TA84</accession>